<name>A0A8S5PX33_9CAUD</name>
<dbReference type="EMBL" id="BK015535">
    <property type="protein sequence ID" value="DAE11606.1"/>
    <property type="molecule type" value="Genomic_DNA"/>
</dbReference>
<protein>
    <submittedName>
        <fullName evidence="1">Uncharacterized protein</fullName>
    </submittedName>
</protein>
<evidence type="ECO:0000313" key="1">
    <source>
        <dbReference type="EMBL" id="DAE11606.1"/>
    </source>
</evidence>
<organism evidence="1">
    <name type="scientific">Siphoviridae sp. ct2vX3</name>
    <dbReference type="NCBI Taxonomy" id="2825318"/>
    <lineage>
        <taxon>Viruses</taxon>
        <taxon>Duplodnaviria</taxon>
        <taxon>Heunggongvirae</taxon>
        <taxon>Uroviricota</taxon>
        <taxon>Caudoviricetes</taxon>
    </lineage>
</organism>
<sequence>MKLIKNAYIHNHLFFSEAERDILISASKIVSAIRNENIHSSGAEDTYLTEKCVSVLAGLSELLADYSNEYAEE</sequence>
<reference evidence="1" key="1">
    <citation type="journal article" date="2021" name="Proc. Natl. Acad. Sci. U.S.A.">
        <title>A Catalog of Tens of Thousands of Viruses from Human Metagenomes Reveals Hidden Associations with Chronic Diseases.</title>
        <authorList>
            <person name="Tisza M.J."/>
            <person name="Buck C.B."/>
        </authorList>
    </citation>
    <scope>NUCLEOTIDE SEQUENCE</scope>
    <source>
        <strain evidence="1">Ct2vX3</strain>
    </source>
</reference>
<accession>A0A8S5PX33</accession>
<proteinExistence type="predicted"/>